<evidence type="ECO:0000256" key="2">
    <source>
        <dbReference type="ARBA" id="ARBA00022723"/>
    </source>
</evidence>
<dbReference type="EMBL" id="CAXAMN010001248">
    <property type="protein sequence ID" value="CAK8993471.1"/>
    <property type="molecule type" value="Genomic_DNA"/>
</dbReference>
<keyword evidence="4" id="KW-1133">Transmembrane helix</keyword>
<feature type="transmembrane region" description="Helical" evidence="4">
    <location>
        <begin position="1798"/>
        <end position="1820"/>
    </location>
</feature>
<dbReference type="InterPro" id="IPR036426">
    <property type="entry name" value="Bulb-type_lectin_dom_sf"/>
</dbReference>
<dbReference type="Gene3D" id="3.30.830.10">
    <property type="entry name" value="Metalloenzyme, LuxS/M16 peptidase-like"/>
    <property type="match status" value="2"/>
</dbReference>
<feature type="transmembrane region" description="Helical" evidence="4">
    <location>
        <begin position="2886"/>
        <end position="2908"/>
    </location>
</feature>
<feature type="transmembrane region" description="Helical" evidence="4">
    <location>
        <begin position="2316"/>
        <end position="2333"/>
    </location>
</feature>
<evidence type="ECO:0000313" key="8">
    <source>
        <dbReference type="Proteomes" id="UP001642484"/>
    </source>
</evidence>
<dbReference type="Pfam" id="PF12349">
    <property type="entry name" value="Sterol-sensing"/>
    <property type="match status" value="2"/>
</dbReference>
<feature type="domain" description="Bulb-type lectin" evidence="6">
    <location>
        <begin position="3595"/>
        <end position="3712"/>
    </location>
</feature>
<feature type="transmembrane region" description="Helical" evidence="4">
    <location>
        <begin position="2792"/>
        <end position="2812"/>
    </location>
</feature>
<dbReference type="InterPro" id="IPR051697">
    <property type="entry name" value="Patched_domain-protein"/>
</dbReference>
<feature type="transmembrane region" description="Helical" evidence="4">
    <location>
        <begin position="1703"/>
        <end position="1723"/>
    </location>
</feature>
<name>A0ABP0HV12_9DINO</name>
<dbReference type="InterPro" id="IPR000731">
    <property type="entry name" value="SSD"/>
</dbReference>
<dbReference type="InterPro" id="IPR036404">
    <property type="entry name" value="Jacalin-like_lectin_dom_sf"/>
</dbReference>
<feature type="transmembrane region" description="Helical" evidence="4">
    <location>
        <begin position="1632"/>
        <end position="1651"/>
    </location>
</feature>
<dbReference type="InterPro" id="IPR054734">
    <property type="entry name" value="PqqF-like_C_4"/>
</dbReference>
<dbReference type="PANTHER" id="PTHR10796">
    <property type="entry name" value="PATCHED-RELATED"/>
    <property type="match status" value="1"/>
</dbReference>
<evidence type="ECO:0000313" key="7">
    <source>
        <dbReference type="EMBL" id="CAK8993471.1"/>
    </source>
</evidence>
<keyword evidence="8" id="KW-1185">Reference proteome</keyword>
<evidence type="ECO:0000259" key="6">
    <source>
        <dbReference type="PROSITE" id="PS50927"/>
    </source>
</evidence>
<dbReference type="SUPFAM" id="SSF51110">
    <property type="entry name" value="alpha-D-mannose-specific plant lectins"/>
    <property type="match status" value="2"/>
</dbReference>
<dbReference type="Gene3D" id="2.100.10.30">
    <property type="entry name" value="Jacalin-like lectin domain"/>
    <property type="match status" value="1"/>
</dbReference>
<reference evidence="7 8" key="1">
    <citation type="submission" date="2024-02" db="EMBL/GenBank/DDBJ databases">
        <authorList>
            <person name="Chen Y."/>
            <person name="Shah S."/>
            <person name="Dougan E. K."/>
            <person name="Thang M."/>
            <person name="Chan C."/>
        </authorList>
    </citation>
    <scope>NUCLEOTIDE SEQUENCE [LARGE SCALE GENOMIC DNA]</scope>
</reference>
<dbReference type="InterPro" id="IPR001480">
    <property type="entry name" value="Bulb-type_lectin_dom"/>
</dbReference>
<feature type="transmembrane region" description="Helical" evidence="4">
    <location>
        <begin position="1176"/>
        <end position="1195"/>
    </location>
</feature>
<accession>A0ABP0HV12</accession>
<dbReference type="PANTHER" id="PTHR10796:SF92">
    <property type="entry name" value="PATCHED-RELATED, ISOFORM A"/>
    <property type="match status" value="1"/>
</dbReference>
<feature type="domain" description="Bulb-type lectin" evidence="6">
    <location>
        <begin position="3721"/>
        <end position="3845"/>
    </location>
</feature>
<dbReference type="Gene3D" id="1.20.1640.10">
    <property type="entry name" value="Multidrug efflux transporter AcrB transmembrane domain"/>
    <property type="match status" value="4"/>
</dbReference>
<dbReference type="InterPro" id="IPR036716">
    <property type="entry name" value="Pest_crys_N_sf"/>
</dbReference>
<feature type="region of interest" description="Disordered" evidence="3">
    <location>
        <begin position="122"/>
        <end position="156"/>
    </location>
</feature>
<feature type="transmembrane region" description="Helical" evidence="4">
    <location>
        <begin position="2417"/>
        <end position="2444"/>
    </location>
</feature>
<feature type="domain" description="SSD" evidence="5">
    <location>
        <begin position="1175"/>
        <end position="1336"/>
    </location>
</feature>
<dbReference type="Pfam" id="PF03945">
    <property type="entry name" value="Endotoxin_N"/>
    <property type="match status" value="1"/>
</dbReference>
<evidence type="ECO:0000256" key="3">
    <source>
        <dbReference type="SAM" id="MobiDB-lite"/>
    </source>
</evidence>
<dbReference type="SMART" id="SM00108">
    <property type="entry name" value="B_lectin"/>
    <property type="match status" value="1"/>
</dbReference>
<comment type="similarity">
    <text evidence="1">Belongs to the patched family.</text>
</comment>
<gene>
    <name evidence="7" type="ORF">CCMP2556_LOCUS3254</name>
</gene>
<proteinExistence type="inferred from homology"/>
<dbReference type="Pfam" id="PF22456">
    <property type="entry name" value="PqqF-like_C_4"/>
    <property type="match status" value="1"/>
</dbReference>
<dbReference type="Gene3D" id="1.20.190.10">
    <property type="entry name" value="Pesticidal crystal protein, N-terminal domain"/>
    <property type="match status" value="1"/>
</dbReference>
<feature type="transmembrane region" description="Helical" evidence="4">
    <location>
        <begin position="2860"/>
        <end position="2880"/>
    </location>
</feature>
<protein>
    <submittedName>
        <fullName evidence="7">Uncharacterized protein</fullName>
    </submittedName>
</protein>
<feature type="transmembrane region" description="Helical" evidence="4">
    <location>
        <begin position="2340"/>
        <end position="2364"/>
    </location>
</feature>
<feature type="transmembrane region" description="Helical" evidence="4">
    <location>
        <begin position="2531"/>
        <end position="2550"/>
    </location>
</feature>
<keyword evidence="4" id="KW-0812">Transmembrane</keyword>
<dbReference type="SUPFAM" id="SSF63411">
    <property type="entry name" value="LuxS/MPP-like metallohydrolase"/>
    <property type="match status" value="1"/>
</dbReference>
<feature type="transmembrane region" description="Helical" evidence="4">
    <location>
        <begin position="1772"/>
        <end position="1792"/>
    </location>
</feature>
<dbReference type="Gene3D" id="2.90.10.10">
    <property type="entry name" value="Bulb-type lectin domain"/>
    <property type="match status" value="3"/>
</dbReference>
<feature type="compositionally biased region" description="Basic and acidic residues" evidence="3">
    <location>
        <begin position="134"/>
        <end position="145"/>
    </location>
</feature>
<feature type="transmembrane region" description="Helical" evidence="4">
    <location>
        <begin position="2376"/>
        <end position="2396"/>
    </location>
</feature>
<feature type="transmembrane region" description="Helical" evidence="4">
    <location>
        <begin position="1281"/>
        <end position="1308"/>
    </location>
</feature>
<evidence type="ECO:0000256" key="4">
    <source>
        <dbReference type="SAM" id="Phobius"/>
    </source>
</evidence>
<feature type="domain" description="SSD" evidence="5">
    <location>
        <begin position="2311"/>
        <end position="2472"/>
    </location>
</feature>
<feature type="transmembrane region" description="Helical" evidence="4">
    <location>
        <begin position="1240"/>
        <end position="1260"/>
    </location>
</feature>
<comment type="caution">
    <text evidence="7">The sequence shown here is derived from an EMBL/GenBank/DDBJ whole genome shotgun (WGS) entry which is preliminary data.</text>
</comment>
<feature type="transmembrane region" description="Helical" evidence="4">
    <location>
        <begin position="2818"/>
        <end position="2839"/>
    </location>
</feature>
<feature type="transmembrane region" description="Helical" evidence="4">
    <location>
        <begin position="1314"/>
        <end position="1336"/>
    </location>
</feature>
<organism evidence="7 8">
    <name type="scientific">Durusdinium trenchii</name>
    <dbReference type="NCBI Taxonomy" id="1381693"/>
    <lineage>
        <taxon>Eukaryota</taxon>
        <taxon>Sar</taxon>
        <taxon>Alveolata</taxon>
        <taxon>Dinophyceae</taxon>
        <taxon>Suessiales</taxon>
        <taxon>Symbiodiniaceae</taxon>
        <taxon>Durusdinium</taxon>
    </lineage>
</organism>
<dbReference type="InterPro" id="IPR005639">
    <property type="entry name" value="Pest_crys_dom_I"/>
</dbReference>
<dbReference type="SUPFAM" id="SSF56849">
    <property type="entry name" value="delta-Endotoxin (insectocide), N-terminal domain"/>
    <property type="match status" value="1"/>
</dbReference>
<dbReference type="PROSITE" id="PS50156">
    <property type="entry name" value="SSD"/>
    <property type="match status" value="2"/>
</dbReference>
<evidence type="ECO:0000259" key="5">
    <source>
        <dbReference type="PROSITE" id="PS50156"/>
    </source>
</evidence>
<evidence type="ECO:0000256" key="1">
    <source>
        <dbReference type="ARBA" id="ARBA00005585"/>
    </source>
</evidence>
<feature type="transmembrane region" description="Helical" evidence="4">
    <location>
        <begin position="1658"/>
        <end position="1677"/>
    </location>
</feature>
<keyword evidence="2" id="KW-0479">Metal-binding</keyword>
<feature type="transmembrane region" description="Helical" evidence="4">
    <location>
        <begin position="2450"/>
        <end position="2472"/>
    </location>
</feature>
<keyword evidence="4" id="KW-0472">Membrane</keyword>
<dbReference type="Proteomes" id="UP001642484">
    <property type="component" value="Unassembled WGS sequence"/>
</dbReference>
<sequence>MLAKSICNWMISTYLRPVLYHLGARFCLPVALRLDRSAETDGSVETGEVFKLAFGRSRSSRSLPRVSTSPGGERTADWTMPAQEEAISFHRVLVVPVSVSEDGAASVVLMLVLQYVCDPVSSASQDSVDENDQEDRNTDRVHINNDADVEAQKSSADLTPGFDSTLWSGLMRPLPHYDVNYTVRPLELAWPNLVRTGAAAEAPRAARLRLDQHFAEVSQQLSLEVPGVIAGLPHVAEAAPPAHGFGPLGELWGELPKPLDLQSGRSALDVWHRPGWMLRQPRVTLQLTLRRPQGAKEPTAAEVVTTEMGLRILNELMSIRLAKLVDLGTTWKIETGPSSFSIHLSSFVGHAKGHFSQVLEQLTQPEEEAGDGALKRLRRLRRELNMEFEDQSEAVLSAAARERAILLTPKSFGRPELLEALGAENTSTSRALAAVLVRRSGHLAVTGLIMGNASKEEAKELQAHLLQQLGLGTQVQVLAANRSERVERVVRVRGLVELRARNPRGDHSHAMLMTLLAGAVSLKQRVLLALVSEVLNQVAFAVLRTQLQLGYVVGASVSSISNVLTVTCYVQSEVATPDVAEEHCEKVLAGDVVEALEALSAADFASIKESFRLQLLQPPLSTGDEMERFWGPIALGRCSNSSEEMLQYLQTVQPSDVATAWSSVVMPQKVREKVVIKLFGTGVNITERPETKVQLPAALHARLARERANATVLLGAASTKQRQALLSGGAGFYPQRLSCSVADPEESSDEEADEADRAKVLQRKRKGAVERCLENFFEKVGRAVGTHPIKSLVGSIIFTIACGGGFAFLTTESRPEKQWVPAGSLALEHNDYVSNTWPGNARFNFFSATCADVDEANCNIMDPKYIQRFHEINEAVKDIVIDGDQLVKDLDEDHKRSEGDNRPWTIYAGNWSFSGDPQSVNGSVVFNGRKCFSFGPFCAQSSLLDVFRGDDYVISNLNSTQVKLAVNSWENQETMCPLTLATSDSPCYNSNCQKYKTQQERQDCRVAATSYCQTKCPTMTMMVNGEEVTIPVDMATCQDRGCIQLGSLSSISTTTASGMLNTDPGEAPESAFEFQPTKIKTMVGGLVSDSTWEYAGGKHIAGFWALNKQELYCPTAGVNDPVADEWERRALCLMGIDADSRAKPKLDCQEDGILKFSGLFQRSLGDEFGNAIRGDISKLTASYGVIIVYCAFMLGKCDAVHSGAAMAFVAVGIVGLTIASTLGLMGYFQVPNGNLNNNLYFLLLGLGVDDAFVLTSEYLTHKRNSQAELSVPELIARTARTGGISVLITSATDALAFLVGATTVLPALSWFCTYAGVSIVLCYTFQLTVFLPCLALNARRTASNRVDCCCCFKVKERELEDPQGCCCCCLPKSAFKGGVLKKGLRKFTEHTTKPVGQVLTLIIFAIITGVGIFGTTKIYKDFKLEWFIPDSSYVNTFFVINRDNFATGTPITVNFPASPDAFEMQSNLHDVYGYLNSSSLINPDVTVDSWYQEFMEWATEPNQAATASDSFTPSRTAANAVFTNKNQFYTALHLWYRTTVGSRYRNSLRWNDKDCEVESSMDNVPAACTVTDGIMASRFNAELSLAATDRGTDRYDTMTSMRNEIAARHTGAFPYSFDFLYWEEVGIIDVELIKNLAICGAVILVVIFALVPNPRIAIWVVLCVCLSIVDTLGYMYFWDVTISGVSTRPGALGTGWEPDGVRIYVLICVGLAVDYAAHIAHMFKDGMIDFHPPAAPGAGVPEPANPTVWGVESGQESTGTPRERAINAVDRIGVCTFNAVLSTLLAVVVVGFSESYVFRIFFKVLFLVVVIAGAHGLWLLPTILSLARKTVEDGGRLGLENRGKGFEEALQQPMLNKDARSVAPRRPQSSWDERSDADVFSSFLWENRDFRPLALLLRKQPRGAVERCLENFFERVGRAVGTHPIKSLVGSLVFVVACGGGFAFLSSETRPEKQWVPAGSLALEHNDYVSSTWPGNARFNFFSATCADVSEEQCDILQPKYLQRFHAINEQVKKIVIDGADIVKDLDEQHKRSEGDVRPWTIYSGNWSFNGDPQSVNGSVVFNGRKCYSFGPFCGKSTVLDVFRDDDYIISNLTSDQVKLAVNSWEAQETMCPLTLATSDSPCHDSNCRRYQTTSERQLCRATATSYCQSKCPTMTMMVNGEEVTIPVDMAGCQDRGCIQLGGLSSISTTTASGMLNTDPGDAPESAFEFQPTKIKTMVGGLASDATWEYASGKHIAGFWALNKQELYCPTAGVSDPVADEWERRVLCLMGIDADPRAEPKLDCQEDGILKFSGLFQRSLGDEFGNAIRGDISKLTASYGVIIVYCAIMLGKCDAVHSGVAMAFVAVGIVGLTVASTLGLMGYFGVPNGNLNNNLYFLLLGLGVDDAFVLTSEYLTHKRACKGEVSVPEIIAQTARTGGISVLITSATDALAFLVGATTILPALSWFCTYAGVSIVLCYTFQLTVFLPCLALNAKRTQASRLDCCCCFKVKERELEDPQGCCCCCLPQKAFKGGLIKKGLRTFTEQTTKPLGQALTFLLFAILTGVGIFGTTQIYKDFKLEWFIPDSSYVNTFFTINSENFATGTPITVNFPGDSFEMQSNLREVYGYLNSTSLINPDVAVDSWYQEFMDWATEPNQVATANDSFSPSRSGATAVFTDRNQFYTALHLWYRTNVGARYRNSLRWADKDCEVESSMDHVPAGCTPTEGLLATRFNAELSLAATNRGTDRFDTMTSMRSEVDRLYTGAFPYSFDFLYWEEVGIIDEELMKNLAICGAVILVVIFALVPNPRIAIWVVLCVCLSIVDTLGYMYFWDVTISGVSTIYVLICVGLAVDYAAHIAHMFKESTGSARERAINSVDRIGVCTFNAVLSTLLAVVVVGFSDSYVFRIFFKVLFLVVTIAGAHGLWLLPSILSLVGGSKPAPEQEGPRAMETEPSGGRPKPRPDAAEVAAEARGGSDIPRVHSDETGMISPSMSSTVLGMAEQGARPPGRKYGAAQADGAVFRRTVWSRIRAWSLKVPSGRRRGRSRTIFSLGGRVPPRSSRWSDHRSGLESLQRVAARRDRAPSFQVAVKHAKKMKMKKEICSAEDEVKLAEMESELEALTNFVWDIPGNVKDLMETVTGKQEDEYDSLSQNGCGGATSWTDRLSNALKVTVQGFVTTAASDVAKKATKSVASLIPYAGAVLSAAIELFWPSSDSSYDIWELIVGQVQDLIDETILKKELNSRHADLWAIKRDLTLFTKSSTNTEQSNFLSIALAKVEDVMAHLTTSSNHVQYIPLSVAAATLHCIILRLRVDVGMELYGNYDPAWKAALQGAVAYYQTYFNYAYDEWYQWRREQLTTYYDGTTTGQSHRRRQCKAKLSDSHTGNSYQVEVNDWNKDYCEVVTQWQYNRTVREYAREIVTALQNVMQLQRYIPGMESAEIQVIPAIEYVTLGPFAPYTQFIDYVTYRVRNSEIASTRPTVCGPGDITKITVRSGSFVDKIQINYEDGQECAQGGSGGDAREIDLSNKYVQGISKMCFDDYQMTHMKMTLSDGSESSFGSGSCSVSSDGTVTGDQSYRLVGASIIGSSRVIHVEPMYRFIGLPVSSTSNPSSFNSDTMTSGEILYANDVLQSADGTYTFRVQEDANLVVYDSSQRPIWASKDVAPNDCSDPSTLQLRLQTNDGNLVLYCGDAPLWASKTVASSSICRVLAMQNDGQLAMYNVGNQVGVWSSLGSIPIGFGPFQLTNPDSLAMGQRLVRNFYGTDKSFEFLIEDGQPVVKQWQQTTTVWSAGSSCSTTSEAHLTLQEDGNLVLICDKTETNSRPWATNTEDPSLKKLSGMNKLILDADGALRLINKRGATTWTSAGEEYRYFP</sequence>
<dbReference type="SUPFAM" id="SSF82866">
    <property type="entry name" value="Multidrug efflux transporter AcrB transmembrane domain"/>
    <property type="match status" value="4"/>
</dbReference>
<feature type="transmembrane region" description="Helical" evidence="4">
    <location>
        <begin position="1395"/>
        <end position="1414"/>
    </location>
</feature>
<feature type="region of interest" description="Disordered" evidence="3">
    <location>
        <begin position="2919"/>
        <end position="2966"/>
    </location>
</feature>
<dbReference type="PROSITE" id="PS50927">
    <property type="entry name" value="BULB_LECTIN"/>
    <property type="match status" value="2"/>
</dbReference>
<dbReference type="InterPro" id="IPR011249">
    <property type="entry name" value="Metalloenz_LuxS/M16"/>
</dbReference>
<feature type="transmembrane region" description="Helical" evidence="4">
    <location>
        <begin position="1207"/>
        <end position="1228"/>
    </location>
</feature>
<feature type="transmembrane region" description="Helical" evidence="4">
    <location>
        <begin position="1928"/>
        <end position="1945"/>
    </location>
</feature>
<dbReference type="InterPro" id="IPR053958">
    <property type="entry name" value="HMGCR/SNAP/NPC1-like_SSD"/>
</dbReference>